<evidence type="ECO:0000256" key="6">
    <source>
        <dbReference type="ARBA" id="ARBA00022741"/>
    </source>
</evidence>
<dbReference type="EMBL" id="CP003804">
    <property type="protein sequence ID" value="AGF47516.1"/>
    <property type="molecule type" value="Genomic_DNA"/>
</dbReference>
<dbReference type="STRING" id="1208918.CDEE_0471"/>
<evidence type="ECO:0000256" key="1">
    <source>
        <dbReference type="ARBA" id="ARBA00001936"/>
    </source>
</evidence>
<dbReference type="PANTHER" id="PTHR21621">
    <property type="entry name" value="RIBOSOMAL PROTEIN S6 MODIFICATION PROTEIN"/>
    <property type="match status" value="1"/>
</dbReference>
<evidence type="ECO:0000256" key="7">
    <source>
        <dbReference type="ARBA" id="ARBA00022840"/>
    </source>
</evidence>
<dbReference type="Gene3D" id="3.30.1490.20">
    <property type="entry name" value="ATP-grasp fold, A domain"/>
    <property type="match status" value="1"/>
</dbReference>
<keyword evidence="3 10" id="KW-0436">Ligase</keyword>
<evidence type="ECO:0000256" key="8">
    <source>
        <dbReference type="ARBA" id="ARBA00022842"/>
    </source>
</evidence>
<dbReference type="UniPathway" id="UPA00142">
    <property type="reaction ID" value="UER00210"/>
</dbReference>
<evidence type="ECO:0000313" key="13">
    <source>
        <dbReference type="Proteomes" id="UP000011686"/>
    </source>
</evidence>
<dbReference type="GO" id="GO:0005737">
    <property type="term" value="C:cytoplasm"/>
    <property type="evidence" value="ECO:0007669"/>
    <property type="project" value="TreeGrafter"/>
</dbReference>
<organism evidence="12 13">
    <name type="scientific">Candidatus Kinetoplastidibacterium crithidiae TCC036E</name>
    <dbReference type="NCBI Taxonomy" id="1208918"/>
    <lineage>
        <taxon>Bacteria</taxon>
        <taxon>Pseudomonadati</taxon>
        <taxon>Pseudomonadota</taxon>
        <taxon>Betaproteobacteria</taxon>
        <taxon>Candidatus Kinetoplastidibacterium</taxon>
    </lineage>
</organism>
<dbReference type="KEGG" id="kct:CDEE_0471"/>
<dbReference type="EC" id="6.3.2.3" evidence="10"/>
<dbReference type="GO" id="GO:0046872">
    <property type="term" value="F:metal ion binding"/>
    <property type="evidence" value="ECO:0007669"/>
    <property type="project" value="UniProtKB-KW"/>
</dbReference>
<reference evidence="12 13" key="1">
    <citation type="journal article" date="2013" name="Genome Biol. Evol.">
        <title>Genome evolution and phylogenomic analysis of candidatus kinetoplastibacterium, the betaproteobacterial endosymbionts of strigomonas and angomonas.</title>
        <authorList>
            <person name="Alves J.M."/>
            <person name="Serrano M.G."/>
            <person name="Maia da Silva F."/>
            <person name="Voegtly L.J."/>
            <person name="Matveyev A.V."/>
            <person name="Teixeira M.M."/>
            <person name="Camargo E.P."/>
            <person name="Buck G.A."/>
        </authorList>
    </citation>
    <scope>NUCLEOTIDE SEQUENCE [LARGE SCALE GENOMIC DNA]</scope>
    <source>
        <strain evidence="12 13">TCC036E</strain>
    </source>
</reference>
<sequence>MHVLFIIDPLISLSAYKDTSVSIMISLISRGYDVSVATQTDLFIDPNGEVIVSAKKLFLKDNINLSSNDWFITDSVCVEIINIFDIVLVRKDPPFDMEYFYLTHILEIAKNKGVKIINDPTSLRNYSEKLSILNFPELIMPTLVSSNINELKKFCFFYNDIILKPLDGMGGSGIFRLKKDDPNLNVILETSTNNAQRTVMVQKYIPEITQGDKRVILINNKIVPYCLARIPKKGESRGNLAVGGHGVAQLLSESDIKIAESVGSFLEGKGLSLVGLDIIGKSLTEINVTSPTCFVEITNSTKFDVAGMFIDYLESIL</sequence>
<dbReference type="InterPro" id="IPR013815">
    <property type="entry name" value="ATP_grasp_subdomain_1"/>
</dbReference>
<dbReference type="NCBIfam" id="TIGR01380">
    <property type="entry name" value="glut_syn"/>
    <property type="match status" value="1"/>
</dbReference>
<evidence type="ECO:0000256" key="2">
    <source>
        <dbReference type="ARBA" id="ARBA00001946"/>
    </source>
</evidence>
<dbReference type="Pfam" id="PF02955">
    <property type="entry name" value="GSH-S_ATP"/>
    <property type="match status" value="1"/>
</dbReference>
<dbReference type="SUPFAM" id="SSF56059">
    <property type="entry name" value="Glutathione synthetase ATP-binding domain-like"/>
    <property type="match status" value="1"/>
</dbReference>
<feature type="domain" description="ATP-grasp" evidence="11">
    <location>
        <begin position="129"/>
        <end position="314"/>
    </location>
</feature>
<dbReference type="Proteomes" id="UP000011686">
    <property type="component" value="Chromosome"/>
</dbReference>
<protein>
    <recommendedName>
        <fullName evidence="10">Glutathione synthetase</fullName>
        <ecNumber evidence="10">6.3.2.3</ecNumber>
    </recommendedName>
    <alternativeName>
        <fullName evidence="10">GSH synthetase</fullName>
        <shortName evidence="10">GSH-S</shortName>
        <shortName evidence="10">GSHase</shortName>
    </alternativeName>
    <alternativeName>
        <fullName evidence="10">Glutathione synthase</fullName>
    </alternativeName>
</protein>
<dbReference type="InterPro" id="IPR011761">
    <property type="entry name" value="ATP-grasp"/>
</dbReference>
<keyword evidence="9" id="KW-0464">Manganese</keyword>
<dbReference type="SUPFAM" id="SSF52440">
    <property type="entry name" value="PreATP-grasp domain"/>
    <property type="match status" value="1"/>
</dbReference>
<keyword evidence="7 10" id="KW-0067">ATP-binding</keyword>
<dbReference type="PATRIC" id="fig|1208918.3.peg.214"/>
<evidence type="ECO:0000256" key="3">
    <source>
        <dbReference type="ARBA" id="ARBA00022598"/>
    </source>
</evidence>
<dbReference type="Pfam" id="PF02951">
    <property type="entry name" value="GSH-S_N"/>
    <property type="match status" value="1"/>
</dbReference>
<dbReference type="Gene3D" id="3.40.50.20">
    <property type="match status" value="1"/>
</dbReference>
<evidence type="ECO:0000256" key="9">
    <source>
        <dbReference type="ARBA" id="ARBA00023211"/>
    </source>
</evidence>
<gene>
    <name evidence="10" type="primary">gshB</name>
    <name evidence="12" type="ORF">CDEE_0471</name>
</gene>
<dbReference type="eggNOG" id="COG0189">
    <property type="taxonomic scope" value="Bacteria"/>
</dbReference>
<dbReference type="PANTHER" id="PTHR21621:SF4">
    <property type="entry name" value="GLUTATHIONE SYNTHETASE"/>
    <property type="match status" value="1"/>
</dbReference>
<dbReference type="GO" id="GO:0004363">
    <property type="term" value="F:glutathione synthase activity"/>
    <property type="evidence" value="ECO:0007669"/>
    <property type="project" value="UniProtKB-UniRule"/>
</dbReference>
<dbReference type="PROSITE" id="PS50975">
    <property type="entry name" value="ATP_GRASP"/>
    <property type="match status" value="1"/>
</dbReference>
<comment type="catalytic activity">
    <reaction evidence="10">
        <text>gamma-L-glutamyl-L-cysteine + glycine + ATP = glutathione + ADP + phosphate + H(+)</text>
        <dbReference type="Rhea" id="RHEA:13557"/>
        <dbReference type="ChEBI" id="CHEBI:15378"/>
        <dbReference type="ChEBI" id="CHEBI:30616"/>
        <dbReference type="ChEBI" id="CHEBI:43474"/>
        <dbReference type="ChEBI" id="CHEBI:57305"/>
        <dbReference type="ChEBI" id="CHEBI:57925"/>
        <dbReference type="ChEBI" id="CHEBI:58173"/>
        <dbReference type="ChEBI" id="CHEBI:456216"/>
        <dbReference type="EC" id="6.3.2.3"/>
    </reaction>
</comment>
<dbReference type="HOGENOM" id="CLU_068239_0_0_4"/>
<dbReference type="InterPro" id="IPR004218">
    <property type="entry name" value="GSHS_ATP-bd"/>
</dbReference>
<accession>M1LTT3</accession>
<evidence type="ECO:0000256" key="10">
    <source>
        <dbReference type="HAMAP-Rule" id="MF_00162"/>
    </source>
</evidence>
<keyword evidence="13" id="KW-1185">Reference proteome</keyword>
<comment type="pathway">
    <text evidence="10">Sulfur metabolism; glutathione biosynthesis; glutathione from L-cysteine and L-glutamate: step 2/2.</text>
</comment>
<keyword evidence="4 10" id="KW-0317">Glutathione biosynthesis</keyword>
<evidence type="ECO:0000256" key="4">
    <source>
        <dbReference type="ARBA" id="ARBA00022684"/>
    </source>
</evidence>
<dbReference type="AlphaFoldDB" id="M1LTT3"/>
<evidence type="ECO:0000259" key="11">
    <source>
        <dbReference type="PROSITE" id="PS50975"/>
    </source>
</evidence>
<keyword evidence="5" id="KW-0479">Metal-binding</keyword>
<dbReference type="InterPro" id="IPR006284">
    <property type="entry name" value="Glut_synth_pro"/>
</dbReference>
<comment type="cofactor">
    <cofactor evidence="1">
        <name>Mn(2+)</name>
        <dbReference type="ChEBI" id="CHEBI:29035"/>
    </cofactor>
</comment>
<dbReference type="HAMAP" id="MF_00162">
    <property type="entry name" value="GSH_S"/>
    <property type="match status" value="1"/>
</dbReference>
<proteinExistence type="inferred from homology"/>
<dbReference type="RefSeq" id="WP_015238650.1">
    <property type="nucleotide sequence ID" value="NC_020283.1"/>
</dbReference>
<name>M1LTT3_9PROT</name>
<keyword evidence="6 10" id="KW-0547">Nucleotide-binding</keyword>
<keyword evidence="8" id="KW-0460">Magnesium</keyword>
<dbReference type="InterPro" id="IPR016185">
    <property type="entry name" value="PreATP-grasp_dom_sf"/>
</dbReference>
<comment type="cofactor">
    <cofactor evidence="2">
        <name>Mg(2+)</name>
        <dbReference type="ChEBI" id="CHEBI:18420"/>
    </cofactor>
</comment>
<dbReference type="Gene3D" id="3.30.470.20">
    <property type="entry name" value="ATP-grasp fold, B domain"/>
    <property type="match status" value="1"/>
</dbReference>
<evidence type="ECO:0000313" key="12">
    <source>
        <dbReference type="EMBL" id="AGF47516.1"/>
    </source>
</evidence>
<dbReference type="FunFam" id="3.30.1490.20:FF:000009">
    <property type="entry name" value="Glutathione synthetase"/>
    <property type="match status" value="1"/>
</dbReference>
<comment type="similarity">
    <text evidence="10">Belongs to the prokaryotic GSH synthase family.</text>
</comment>
<dbReference type="GO" id="GO:0005524">
    <property type="term" value="F:ATP binding"/>
    <property type="evidence" value="ECO:0007669"/>
    <property type="project" value="UniProtKB-UniRule"/>
</dbReference>
<evidence type="ECO:0000256" key="5">
    <source>
        <dbReference type="ARBA" id="ARBA00022723"/>
    </source>
</evidence>
<dbReference type="InterPro" id="IPR004215">
    <property type="entry name" value="GSHS_N"/>
</dbReference>
<dbReference type="NCBIfam" id="NF003573">
    <property type="entry name" value="PRK05246.1"/>
    <property type="match status" value="1"/>
</dbReference>